<evidence type="ECO:0000313" key="2">
    <source>
        <dbReference type="EMBL" id="KJX98919.1"/>
    </source>
</evidence>
<name>A0A0F4GND3_9PEZI</name>
<sequence>MSDTPQTAAVLSPTPPPPGLSYMDFYTAKAQAKFKAHPELIETVQLQQPTQADLARQQHSDNRLDQVIETSNILTQEALAQLAEPCTTTPEPTLHEIIEMTKAGRWMTGYRAAEQVNRDWLDRNQDDFEQVMASIDDLDALGVDLAGLDVATTPTMACGPTIPTDQVAQDWFAGTSNFREAVDEEFETGLPTELGLLRTLAVSQIERPASSNSTVVRRDSLMKPSQPRSSSVPSLRSASSTSSRKRRTFPAPKKTNLLSFQATYSW</sequence>
<feature type="compositionally biased region" description="Low complexity" evidence="1">
    <location>
        <begin position="224"/>
        <end position="242"/>
    </location>
</feature>
<dbReference type="AlphaFoldDB" id="A0A0F4GND3"/>
<dbReference type="Proteomes" id="UP000033647">
    <property type="component" value="Unassembled WGS sequence"/>
</dbReference>
<evidence type="ECO:0000313" key="3">
    <source>
        <dbReference type="Proteomes" id="UP000033647"/>
    </source>
</evidence>
<accession>A0A0F4GND3</accession>
<feature type="region of interest" description="Disordered" evidence="1">
    <location>
        <begin position="208"/>
        <end position="252"/>
    </location>
</feature>
<reference evidence="2 3" key="1">
    <citation type="submission" date="2015-03" db="EMBL/GenBank/DDBJ databases">
        <title>RNA-seq based gene annotation and comparative genomics of four Zymoseptoria species reveal species-specific pathogenicity related genes and transposable element activity.</title>
        <authorList>
            <person name="Grandaubert J."/>
            <person name="Bhattacharyya A."/>
            <person name="Stukenbrock E.H."/>
        </authorList>
    </citation>
    <scope>NUCLEOTIDE SEQUENCE [LARGE SCALE GENOMIC DNA]</scope>
    <source>
        <strain evidence="2 3">Zb18110</strain>
    </source>
</reference>
<evidence type="ECO:0000256" key="1">
    <source>
        <dbReference type="SAM" id="MobiDB-lite"/>
    </source>
</evidence>
<dbReference type="EMBL" id="LAFY01000374">
    <property type="protein sequence ID" value="KJX98919.1"/>
    <property type="molecule type" value="Genomic_DNA"/>
</dbReference>
<protein>
    <submittedName>
        <fullName evidence="2">Uncharacterized protein</fullName>
    </submittedName>
</protein>
<gene>
    <name evidence="2" type="ORF">TI39_contig382g00008</name>
</gene>
<proteinExistence type="predicted"/>
<comment type="caution">
    <text evidence="2">The sequence shown here is derived from an EMBL/GenBank/DDBJ whole genome shotgun (WGS) entry which is preliminary data.</text>
</comment>
<keyword evidence="3" id="KW-1185">Reference proteome</keyword>
<organism evidence="2 3">
    <name type="scientific">Zymoseptoria brevis</name>
    <dbReference type="NCBI Taxonomy" id="1047168"/>
    <lineage>
        <taxon>Eukaryota</taxon>
        <taxon>Fungi</taxon>
        <taxon>Dikarya</taxon>
        <taxon>Ascomycota</taxon>
        <taxon>Pezizomycotina</taxon>
        <taxon>Dothideomycetes</taxon>
        <taxon>Dothideomycetidae</taxon>
        <taxon>Mycosphaerellales</taxon>
        <taxon>Mycosphaerellaceae</taxon>
        <taxon>Zymoseptoria</taxon>
    </lineage>
</organism>